<dbReference type="Proteomes" id="UP000192288">
    <property type="component" value="Unassembled WGS sequence"/>
</dbReference>
<evidence type="ECO:0000256" key="2">
    <source>
        <dbReference type="ARBA" id="ARBA00012925"/>
    </source>
</evidence>
<reference evidence="8 9" key="1">
    <citation type="journal article" date="2017" name="Front. Microbiol.">
        <title>Genomic Characterization of Dairy Associated Leuconostoc Species and Diversity of Leuconostocs in Undefined Mixed Mesophilic Starter Cultures.</title>
        <authorList>
            <person name="Frantzen C.A."/>
            <person name="Kot W."/>
            <person name="Pedersen T.B."/>
            <person name="Ardo Y.M."/>
            <person name="Broadbent J.R."/>
            <person name="Neve H."/>
            <person name="Hansen L.H."/>
            <person name="Dal Bello F."/>
            <person name="Ostlie H.M."/>
            <person name="Kleppen H.P."/>
            <person name="Vogensen F.K."/>
            <person name="Holo H."/>
        </authorList>
    </citation>
    <scope>NUCLEOTIDE SEQUENCE [LARGE SCALE GENOMIC DNA]</scope>
    <source>
        <strain evidence="8 9">LMGCF08</strain>
    </source>
</reference>
<dbReference type="Gene3D" id="3.10.200.10">
    <property type="entry name" value="Alpha carbonic anhydrase"/>
    <property type="match status" value="1"/>
</dbReference>
<organism evidence="8 9">
    <name type="scientific">Leuconostoc pseudomesenteroides</name>
    <dbReference type="NCBI Taxonomy" id="33968"/>
    <lineage>
        <taxon>Bacteria</taxon>
        <taxon>Bacillati</taxon>
        <taxon>Bacillota</taxon>
        <taxon>Bacilli</taxon>
        <taxon>Lactobacillales</taxon>
        <taxon>Lactobacillaceae</taxon>
        <taxon>Leuconostoc</taxon>
    </lineage>
</organism>
<proteinExistence type="inferred from homology"/>
<comment type="catalytic activity">
    <reaction evidence="6">
        <text>hydrogencarbonate + H(+) = CO2 + H2O</text>
        <dbReference type="Rhea" id="RHEA:10748"/>
        <dbReference type="ChEBI" id="CHEBI:15377"/>
        <dbReference type="ChEBI" id="CHEBI:15378"/>
        <dbReference type="ChEBI" id="CHEBI:16526"/>
        <dbReference type="ChEBI" id="CHEBI:17544"/>
        <dbReference type="EC" id="4.2.1.1"/>
    </reaction>
</comment>
<name>A0A1X0VCH4_LEUPS</name>
<dbReference type="InterPro" id="IPR001148">
    <property type="entry name" value="CA_dom"/>
</dbReference>
<dbReference type="STRING" id="33968.BMS77_08455"/>
<dbReference type="CDD" id="cd03124">
    <property type="entry name" value="alpha_CA_prokaryotic_like"/>
    <property type="match status" value="1"/>
</dbReference>
<evidence type="ECO:0000256" key="4">
    <source>
        <dbReference type="ARBA" id="ARBA00022833"/>
    </source>
</evidence>
<accession>A0A1X0VCH4</accession>
<gene>
    <name evidence="8" type="ORF">BMR96_07875</name>
</gene>
<dbReference type="SUPFAM" id="SSF51069">
    <property type="entry name" value="Carbonic anhydrase"/>
    <property type="match status" value="1"/>
</dbReference>
<dbReference type="AlphaFoldDB" id="A0A1X0VCH4"/>
<dbReference type="eggNOG" id="COG3338">
    <property type="taxonomic scope" value="Bacteria"/>
</dbReference>
<evidence type="ECO:0000259" key="7">
    <source>
        <dbReference type="PROSITE" id="PS51144"/>
    </source>
</evidence>
<keyword evidence="5" id="KW-0456">Lyase</keyword>
<dbReference type="EMBL" id="MPLS01000030">
    <property type="protein sequence ID" value="ORI97319.1"/>
    <property type="molecule type" value="Genomic_DNA"/>
</dbReference>
<evidence type="ECO:0000256" key="5">
    <source>
        <dbReference type="ARBA" id="ARBA00023239"/>
    </source>
</evidence>
<comment type="caution">
    <text evidence="8">The sequence shown here is derived from an EMBL/GenBank/DDBJ whole genome shotgun (WGS) entry which is preliminary data.</text>
</comment>
<feature type="domain" description="Alpha-carbonic anhydrase" evidence="7">
    <location>
        <begin position="2"/>
        <end position="204"/>
    </location>
</feature>
<evidence type="ECO:0000313" key="8">
    <source>
        <dbReference type="EMBL" id="ORI97319.1"/>
    </source>
</evidence>
<dbReference type="PANTHER" id="PTHR18952">
    <property type="entry name" value="CARBONIC ANHYDRASE"/>
    <property type="match status" value="1"/>
</dbReference>
<dbReference type="GeneID" id="97231607"/>
<evidence type="ECO:0000313" key="9">
    <source>
        <dbReference type="Proteomes" id="UP000192288"/>
    </source>
</evidence>
<dbReference type="PANTHER" id="PTHR18952:SF265">
    <property type="entry name" value="CARBONIC ANHYDRASE"/>
    <property type="match status" value="1"/>
</dbReference>
<keyword evidence="3" id="KW-0479">Metal-binding</keyword>
<evidence type="ECO:0000256" key="3">
    <source>
        <dbReference type="ARBA" id="ARBA00022723"/>
    </source>
</evidence>
<keyword evidence="4" id="KW-0862">Zinc</keyword>
<dbReference type="InterPro" id="IPR036398">
    <property type="entry name" value="CA_dom_sf"/>
</dbReference>
<dbReference type="SMART" id="SM01057">
    <property type="entry name" value="Carb_anhydrase"/>
    <property type="match status" value="1"/>
</dbReference>
<dbReference type="EC" id="4.2.1.1" evidence="2"/>
<dbReference type="Pfam" id="PF00194">
    <property type="entry name" value="Carb_anhydrase"/>
    <property type="match status" value="1"/>
</dbReference>
<dbReference type="InterPro" id="IPR023561">
    <property type="entry name" value="Carbonic_anhydrase_a-class"/>
</dbReference>
<dbReference type="RefSeq" id="WP_004914166.1">
    <property type="nucleotide sequence ID" value="NZ_MPLS01000030.1"/>
</dbReference>
<evidence type="ECO:0000256" key="1">
    <source>
        <dbReference type="ARBA" id="ARBA00010718"/>
    </source>
</evidence>
<dbReference type="InterPro" id="IPR041891">
    <property type="entry name" value="Alpha_CA_prokaryot-like"/>
</dbReference>
<evidence type="ECO:0000256" key="6">
    <source>
        <dbReference type="ARBA" id="ARBA00048348"/>
    </source>
</evidence>
<dbReference type="GO" id="GO:0008270">
    <property type="term" value="F:zinc ion binding"/>
    <property type="evidence" value="ECO:0007669"/>
    <property type="project" value="InterPro"/>
</dbReference>
<sequence>MRHLDYTEQENWRQPDDTAYQSPIDIATQSVQPQKTGQLEISFQDKVQYDDREIGEQFLVHGQLRLDNQIWELERFHFHDGAEHLVNGQRHDVETHFVFQHEDQTLVLASFGDVSANVTTGAVQNIYDNQVNSATLMRLLPDDHSYFHYVGSLTTPPLRHDIQWLVLTEPVAISSEDKAVLHDHYPDNYRDIQAINERTITYYNDKN</sequence>
<dbReference type="GO" id="GO:0004089">
    <property type="term" value="F:carbonate dehydratase activity"/>
    <property type="evidence" value="ECO:0007669"/>
    <property type="project" value="UniProtKB-EC"/>
</dbReference>
<comment type="similarity">
    <text evidence="1">Belongs to the alpha-carbonic anhydrase family.</text>
</comment>
<protein>
    <recommendedName>
        <fullName evidence="2">carbonic anhydrase</fullName>
        <ecNumber evidence="2">4.2.1.1</ecNumber>
    </recommendedName>
</protein>
<dbReference type="PROSITE" id="PS51144">
    <property type="entry name" value="ALPHA_CA_2"/>
    <property type="match status" value="1"/>
</dbReference>